<feature type="domain" description="MARVEL" evidence="7">
    <location>
        <begin position="48"/>
        <end position="191"/>
    </location>
</feature>
<dbReference type="GO" id="GO:0016020">
    <property type="term" value="C:membrane"/>
    <property type="evidence" value="ECO:0007669"/>
    <property type="project" value="UniProtKB-SubCell"/>
</dbReference>
<dbReference type="EMBL" id="JARKIK010000001">
    <property type="protein sequence ID" value="KAK8754136.1"/>
    <property type="molecule type" value="Genomic_DNA"/>
</dbReference>
<dbReference type="EMBL" id="JARKIK010000001">
    <property type="protein sequence ID" value="KAK8754135.1"/>
    <property type="molecule type" value="Genomic_DNA"/>
</dbReference>
<feature type="transmembrane region" description="Helical" evidence="6">
    <location>
        <begin position="88"/>
        <end position="109"/>
    </location>
</feature>
<feature type="transmembrane region" description="Helical" evidence="6">
    <location>
        <begin position="161"/>
        <end position="185"/>
    </location>
</feature>
<proteinExistence type="predicted"/>
<keyword evidence="9" id="KW-1185">Reference proteome</keyword>
<comment type="subcellular location">
    <subcellularLocation>
        <location evidence="1">Membrane</location>
        <topology evidence="1">Multi-pass membrane protein</topology>
    </subcellularLocation>
</comment>
<dbReference type="InterPro" id="IPR008253">
    <property type="entry name" value="Marvel"/>
</dbReference>
<protein>
    <recommendedName>
        <fullName evidence="7">MARVEL domain-containing protein</fullName>
    </recommendedName>
</protein>
<gene>
    <name evidence="8" type="ORF">OTU49_012946</name>
</gene>
<dbReference type="PANTHER" id="PTHR22776:SF39">
    <property type="entry name" value="PROTEIN SINGLES BAR"/>
    <property type="match status" value="1"/>
</dbReference>
<organism evidence="8 9">
    <name type="scientific">Cherax quadricarinatus</name>
    <name type="common">Australian red claw crayfish</name>
    <dbReference type="NCBI Taxonomy" id="27406"/>
    <lineage>
        <taxon>Eukaryota</taxon>
        <taxon>Metazoa</taxon>
        <taxon>Ecdysozoa</taxon>
        <taxon>Arthropoda</taxon>
        <taxon>Crustacea</taxon>
        <taxon>Multicrustacea</taxon>
        <taxon>Malacostraca</taxon>
        <taxon>Eumalacostraca</taxon>
        <taxon>Eucarida</taxon>
        <taxon>Decapoda</taxon>
        <taxon>Pleocyemata</taxon>
        <taxon>Astacidea</taxon>
        <taxon>Parastacoidea</taxon>
        <taxon>Parastacidae</taxon>
        <taxon>Cherax</taxon>
    </lineage>
</organism>
<dbReference type="InterPro" id="IPR050578">
    <property type="entry name" value="MARVEL-CKLF_proteins"/>
</dbReference>
<dbReference type="AlphaFoldDB" id="A0AAW0YRR7"/>
<accession>A0AAW0YRR7</accession>
<dbReference type="PROSITE" id="PS51225">
    <property type="entry name" value="MARVEL"/>
    <property type="match status" value="1"/>
</dbReference>
<evidence type="ECO:0000256" key="1">
    <source>
        <dbReference type="ARBA" id="ARBA00004141"/>
    </source>
</evidence>
<sequence>MRQGPAVGWSTGAARPTVIQPSSFSRGGNEAGINCGCCVCCPCFHYGFLKTRFGLLKILQLILSAICLTLVLEYGFPYSSIIGDSFTFFVVTISACVFVVSLLTFCYLISANSFNLIRSSVLEVVFNTLACILYLTASPYLSWAVQTSLWGRYLVTPYFTVYPAMTAAYIFGLVLGVVHGIDAWLSYRNSSGRPC</sequence>
<feature type="transmembrane region" description="Helical" evidence="6">
    <location>
        <begin position="121"/>
        <end position="141"/>
    </location>
</feature>
<evidence type="ECO:0000313" key="9">
    <source>
        <dbReference type="Proteomes" id="UP001445076"/>
    </source>
</evidence>
<name>A0AAW0YRR7_CHEQU</name>
<evidence type="ECO:0000256" key="6">
    <source>
        <dbReference type="SAM" id="Phobius"/>
    </source>
</evidence>
<dbReference type="Pfam" id="PF01284">
    <property type="entry name" value="MARVEL"/>
    <property type="match status" value="1"/>
</dbReference>
<evidence type="ECO:0000256" key="3">
    <source>
        <dbReference type="ARBA" id="ARBA00022989"/>
    </source>
</evidence>
<evidence type="ECO:0000259" key="7">
    <source>
        <dbReference type="PROSITE" id="PS51225"/>
    </source>
</evidence>
<evidence type="ECO:0000313" key="8">
    <source>
        <dbReference type="EMBL" id="KAK8754135.1"/>
    </source>
</evidence>
<evidence type="ECO:0000256" key="2">
    <source>
        <dbReference type="ARBA" id="ARBA00022692"/>
    </source>
</evidence>
<reference evidence="8 9" key="1">
    <citation type="journal article" date="2024" name="BMC Genomics">
        <title>Genome assembly of redclaw crayfish (Cherax quadricarinatus) provides insights into its immune adaptation and hypoxia tolerance.</title>
        <authorList>
            <person name="Liu Z."/>
            <person name="Zheng J."/>
            <person name="Li H."/>
            <person name="Fang K."/>
            <person name="Wang S."/>
            <person name="He J."/>
            <person name="Zhou D."/>
            <person name="Weng S."/>
            <person name="Chi M."/>
            <person name="Gu Z."/>
            <person name="He J."/>
            <person name="Li F."/>
            <person name="Wang M."/>
        </authorList>
    </citation>
    <scope>NUCLEOTIDE SEQUENCE [LARGE SCALE GENOMIC DNA]</scope>
    <source>
        <strain evidence="8">ZL_2023a</strain>
    </source>
</reference>
<dbReference type="PANTHER" id="PTHR22776">
    <property type="entry name" value="MARVEL-CONTAINING POTENTIAL LIPID RAFT-ASSOCIATED PROTEIN"/>
    <property type="match status" value="1"/>
</dbReference>
<dbReference type="Proteomes" id="UP001445076">
    <property type="component" value="Unassembled WGS sequence"/>
</dbReference>
<keyword evidence="4 5" id="KW-0472">Membrane</keyword>
<feature type="transmembrane region" description="Helical" evidence="6">
    <location>
        <begin position="58"/>
        <end position="76"/>
    </location>
</feature>
<keyword evidence="2 5" id="KW-0812">Transmembrane</keyword>
<evidence type="ECO:0000256" key="4">
    <source>
        <dbReference type="ARBA" id="ARBA00023136"/>
    </source>
</evidence>
<reference evidence="8" key="2">
    <citation type="submission" date="2024-01" db="EMBL/GenBank/DDBJ databases">
        <authorList>
            <person name="He J."/>
            <person name="Wang M."/>
            <person name="Zheng J."/>
            <person name="Liu Z."/>
        </authorList>
    </citation>
    <scope>NUCLEOTIDE SEQUENCE</scope>
    <source>
        <strain evidence="8">ZL_2023a</strain>
        <tissue evidence="8">Muscle</tissue>
    </source>
</reference>
<evidence type="ECO:0000256" key="5">
    <source>
        <dbReference type="PROSITE-ProRule" id="PRU00581"/>
    </source>
</evidence>
<keyword evidence="3 6" id="KW-1133">Transmembrane helix</keyword>
<comment type="caution">
    <text evidence="8">The sequence shown here is derived from an EMBL/GenBank/DDBJ whole genome shotgun (WGS) entry which is preliminary data.</text>
</comment>